<sequence>MGLIQHSGCRGRAHTRPSEVADWASWMINVIGAVHALLGRTFVYRLLTAEEVARAGSGRIGLIRLVVGRQSASWHAGEVSSPVLGALYAELASGAGGEDLMFAVSRYLRLWNLPLWGAGFAPRSAYTSALQGRHAVLHLPGLPLTAQSLDKLGLQLGTGSRDLREALLAPGWDIRPQSASALAEQLLRAARQASTADRPIWERRFQGKRVTLLDTPHISTGSTLADLIARPESQSRIGVWELLVDYVLRQLHDDERQTTLAYAAARGSLTWAQAACEAGHPPATGERTRRKIKRLREEYTRRHPETGGWIR</sequence>
<comment type="caution">
    <text evidence="1">The sequence shown here is derived from an EMBL/GenBank/DDBJ whole genome shotgun (WGS) entry which is preliminary data.</text>
</comment>
<name>A0A3N4RAG9_9ACTN</name>
<reference evidence="1 2" key="1">
    <citation type="submission" date="2018-11" db="EMBL/GenBank/DDBJ databases">
        <title>Sequencing the genomes of 1000 actinobacteria strains.</title>
        <authorList>
            <person name="Klenk H.-P."/>
        </authorList>
    </citation>
    <scope>NUCLEOTIDE SEQUENCE [LARGE SCALE GENOMIC DNA]</scope>
    <source>
        <strain evidence="1 2">DSM 44781</strain>
    </source>
</reference>
<proteinExistence type="predicted"/>
<dbReference type="EMBL" id="RKQG01000003">
    <property type="protein sequence ID" value="RPE27965.1"/>
    <property type="molecule type" value="Genomic_DNA"/>
</dbReference>
<keyword evidence="2" id="KW-1185">Reference proteome</keyword>
<evidence type="ECO:0000313" key="1">
    <source>
        <dbReference type="EMBL" id="RPE27965.1"/>
    </source>
</evidence>
<evidence type="ECO:0000313" key="2">
    <source>
        <dbReference type="Proteomes" id="UP000266906"/>
    </source>
</evidence>
<organism evidence="1 2">
    <name type="scientific">Kitasatospora cineracea</name>
    <dbReference type="NCBI Taxonomy" id="88074"/>
    <lineage>
        <taxon>Bacteria</taxon>
        <taxon>Bacillati</taxon>
        <taxon>Actinomycetota</taxon>
        <taxon>Actinomycetes</taxon>
        <taxon>Kitasatosporales</taxon>
        <taxon>Streptomycetaceae</taxon>
        <taxon>Kitasatospora</taxon>
    </lineage>
</organism>
<gene>
    <name evidence="1" type="ORF">EDD38_7265</name>
</gene>
<dbReference type="Proteomes" id="UP000266906">
    <property type="component" value="Unassembled WGS sequence"/>
</dbReference>
<accession>A0A3N4RAG9</accession>
<protein>
    <submittedName>
        <fullName evidence="1">Uncharacterized protein</fullName>
    </submittedName>
</protein>
<dbReference type="AlphaFoldDB" id="A0A3N4RAG9"/>